<feature type="non-terminal residue" evidence="1">
    <location>
        <position position="1"/>
    </location>
</feature>
<organism evidence="1 2">
    <name type="scientific">Spiromyces aspiralis</name>
    <dbReference type="NCBI Taxonomy" id="68401"/>
    <lineage>
        <taxon>Eukaryota</taxon>
        <taxon>Fungi</taxon>
        <taxon>Fungi incertae sedis</taxon>
        <taxon>Zoopagomycota</taxon>
        <taxon>Kickxellomycotina</taxon>
        <taxon>Kickxellomycetes</taxon>
        <taxon>Kickxellales</taxon>
        <taxon>Kickxellaceae</taxon>
        <taxon>Spiromyces</taxon>
    </lineage>
</organism>
<sequence>LSPMLIRWYLTLQEYNFTIEHCPGIDNILPDVLSRQSELSTVKVIHTHDNRDDDSRNIGDRHTDRQVISDPNRQQELLRAAHQLGHFGPKTLVTAIRWQGHNWPTLRRDAEHL</sequence>
<keyword evidence="2" id="KW-1185">Reference proteome</keyword>
<reference evidence="1" key="1">
    <citation type="submission" date="2022-06" db="EMBL/GenBank/DDBJ databases">
        <title>Phylogenomic reconstructions and comparative analyses of Kickxellomycotina fungi.</title>
        <authorList>
            <person name="Reynolds N.K."/>
            <person name="Stajich J.E."/>
            <person name="Barry K."/>
            <person name="Grigoriev I.V."/>
            <person name="Crous P."/>
            <person name="Smith M.E."/>
        </authorList>
    </citation>
    <scope>NUCLEOTIDE SEQUENCE</scope>
    <source>
        <strain evidence="1">RSA 2271</strain>
    </source>
</reference>
<dbReference type="Proteomes" id="UP001145114">
    <property type="component" value="Unassembled WGS sequence"/>
</dbReference>
<evidence type="ECO:0000313" key="2">
    <source>
        <dbReference type="Proteomes" id="UP001145114"/>
    </source>
</evidence>
<dbReference type="EMBL" id="JAMZIH010008544">
    <property type="protein sequence ID" value="KAJ1671884.1"/>
    <property type="molecule type" value="Genomic_DNA"/>
</dbReference>
<evidence type="ECO:0000313" key="1">
    <source>
        <dbReference type="EMBL" id="KAJ1671884.1"/>
    </source>
</evidence>
<feature type="non-terminal residue" evidence="1">
    <location>
        <position position="113"/>
    </location>
</feature>
<comment type="caution">
    <text evidence="1">The sequence shown here is derived from an EMBL/GenBank/DDBJ whole genome shotgun (WGS) entry which is preliminary data.</text>
</comment>
<proteinExistence type="predicted"/>
<protein>
    <submittedName>
        <fullName evidence="1">Uncharacterized protein</fullName>
    </submittedName>
</protein>
<accession>A0ACC1H7S5</accession>
<name>A0ACC1H7S5_9FUNG</name>
<gene>
    <name evidence="1" type="ORF">EV182_007392</name>
</gene>